<dbReference type="PANTHER" id="PTHR46548">
    <property type="entry name" value="BAH AND TFIIS DOMAIN-CONTAINING PROTEIN-RELATED"/>
    <property type="match status" value="1"/>
</dbReference>
<keyword evidence="3" id="KW-0802">TPR repeat</keyword>
<feature type="repeat" description="TPR" evidence="3">
    <location>
        <begin position="24"/>
        <end position="57"/>
    </location>
</feature>
<dbReference type="GO" id="GO:0003682">
    <property type="term" value="F:chromatin binding"/>
    <property type="evidence" value="ECO:0007669"/>
    <property type="project" value="InterPro"/>
</dbReference>
<evidence type="ECO:0000256" key="1">
    <source>
        <dbReference type="ARBA" id="ARBA00004123"/>
    </source>
</evidence>
<evidence type="ECO:0000256" key="2">
    <source>
        <dbReference type="ARBA" id="ARBA00023242"/>
    </source>
</evidence>
<dbReference type="Proteomes" id="UP000734854">
    <property type="component" value="Unassembled WGS sequence"/>
</dbReference>
<evidence type="ECO:0000259" key="7">
    <source>
        <dbReference type="PROSITE" id="PS51319"/>
    </source>
</evidence>
<dbReference type="InterPro" id="IPR003617">
    <property type="entry name" value="TFIIS/CRSP70_N_sub"/>
</dbReference>
<gene>
    <name evidence="8" type="ORF">ZIOFF_070074</name>
</gene>
<dbReference type="InterPro" id="IPR011990">
    <property type="entry name" value="TPR-like_helical_dom_sf"/>
</dbReference>
<keyword evidence="9" id="KW-1185">Reference proteome</keyword>
<dbReference type="GO" id="GO:0005634">
    <property type="term" value="C:nucleus"/>
    <property type="evidence" value="ECO:0007669"/>
    <property type="project" value="UniProtKB-SubCell"/>
</dbReference>
<feature type="compositionally biased region" description="Basic and acidic residues" evidence="5">
    <location>
        <begin position="680"/>
        <end position="691"/>
    </location>
</feature>
<dbReference type="SUPFAM" id="SSF47676">
    <property type="entry name" value="Conserved domain common to transcription factors TFIIS, elongin A, CRSP70"/>
    <property type="match status" value="1"/>
</dbReference>
<feature type="compositionally biased region" description="Polar residues" evidence="5">
    <location>
        <begin position="535"/>
        <end position="550"/>
    </location>
</feature>
<dbReference type="Gene3D" id="2.30.30.490">
    <property type="match status" value="1"/>
</dbReference>
<reference evidence="8 9" key="1">
    <citation type="submission" date="2020-08" db="EMBL/GenBank/DDBJ databases">
        <title>Plant Genome Project.</title>
        <authorList>
            <person name="Zhang R.-G."/>
        </authorList>
    </citation>
    <scope>NUCLEOTIDE SEQUENCE [LARGE SCALE GENOMIC DNA]</scope>
    <source>
        <tissue evidence="8">Rhizome</tissue>
    </source>
</reference>
<feature type="compositionally biased region" description="Polar residues" evidence="5">
    <location>
        <begin position="197"/>
        <end position="209"/>
    </location>
</feature>
<evidence type="ECO:0000313" key="9">
    <source>
        <dbReference type="Proteomes" id="UP000734854"/>
    </source>
</evidence>
<dbReference type="CDD" id="cd00183">
    <property type="entry name" value="TFIIS_I"/>
    <property type="match status" value="1"/>
</dbReference>
<feature type="region of interest" description="Disordered" evidence="5">
    <location>
        <begin position="534"/>
        <end position="568"/>
    </location>
</feature>
<feature type="region of interest" description="Disordered" evidence="5">
    <location>
        <begin position="190"/>
        <end position="247"/>
    </location>
</feature>
<dbReference type="SUPFAM" id="SSF48452">
    <property type="entry name" value="TPR-like"/>
    <property type="match status" value="1"/>
</dbReference>
<evidence type="ECO:0000256" key="3">
    <source>
        <dbReference type="PROSITE-ProRule" id="PRU00339"/>
    </source>
</evidence>
<dbReference type="PROSITE" id="PS51319">
    <property type="entry name" value="TFIIS_N"/>
    <property type="match status" value="1"/>
</dbReference>
<evidence type="ECO:0000256" key="4">
    <source>
        <dbReference type="PROSITE-ProRule" id="PRU00649"/>
    </source>
</evidence>
<protein>
    <recommendedName>
        <fullName evidence="10">TFIIS N-terminal domain-containing protein</fullName>
    </recommendedName>
</protein>
<feature type="compositionally biased region" description="Low complexity" evidence="5">
    <location>
        <begin position="210"/>
        <end position="221"/>
    </location>
</feature>
<dbReference type="Gene3D" id="1.20.930.10">
    <property type="entry name" value="Conserved domain common to transcription factors TFIIS, elongin A, CRSP70"/>
    <property type="match status" value="1"/>
</dbReference>
<feature type="region of interest" description="Disordered" evidence="5">
    <location>
        <begin position="1662"/>
        <end position="1687"/>
    </location>
</feature>
<comment type="caution">
    <text evidence="8">The sequence shown here is derived from an EMBL/GenBank/DDBJ whole genome shotgun (WGS) entry which is preliminary data.</text>
</comment>
<evidence type="ECO:0008006" key="10">
    <source>
        <dbReference type="Google" id="ProtNLM"/>
    </source>
</evidence>
<feature type="region of interest" description="Disordered" evidence="5">
    <location>
        <begin position="581"/>
        <end position="606"/>
    </location>
</feature>
<proteinExistence type="predicted"/>
<evidence type="ECO:0000313" key="8">
    <source>
        <dbReference type="EMBL" id="KAG6472602.1"/>
    </source>
</evidence>
<dbReference type="Gene3D" id="1.25.40.10">
    <property type="entry name" value="Tetratricopeptide repeat domain"/>
    <property type="match status" value="1"/>
</dbReference>
<feature type="compositionally biased region" description="Polar residues" evidence="5">
    <location>
        <begin position="581"/>
        <end position="597"/>
    </location>
</feature>
<dbReference type="SMART" id="SM00509">
    <property type="entry name" value="TFS2N"/>
    <property type="match status" value="1"/>
</dbReference>
<accession>A0A8J5CCJ7</accession>
<feature type="region of interest" description="Disordered" evidence="5">
    <location>
        <begin position="654"/>
        <end position="691"/>
    </location>
</feature>
<dbReference type="EMBL" id="JACMSC010000020">
    <property type="protein sequence ID" value="KAG6472602.1"/>
    <property type="molecule type" value="Genomic_DNA"/>
</dbReference>
<organism evidence="8 9">
    <name type="scientific">Zingiber officinale</name>
    <name type="common">Ginger</name>
    <name type="synonym">Amomum zingiber</name>
    <dbReference type="NCBI Taxonomy" id="94328"/>
    <lineage>
        <taxon>Eukaryota</taxon>
        <taxon>Viridiplantae</taxon>
        <taxon>Streptophyta</taxon>
        <taxon>Embryophyta</taxon>
        <taxon>Tracheophyta</taxon>
        <taxon>Spermatophyta</taxon>
        <taxon>Magnoliopsida</taxon>
        <taxon>Liliopsida</taxon>
        <taxon>Zingiberales</taxon>
        <taxon>Zingiberaceae</taxon>
        <taxon>Zingiber</taxon>
    </lineage>
</organism>
<dbReference type="PROSITE" id="PS50005">
    <property type="entry name" value="TPR"/>
    <property type="match status" value="1"/>
</dbReference>
<dbReference type="SMART" id="SM00439">
    <property type="entry name" value="BAH"/>
    <property type="match status" value="1"/>
</dbReference>
<feature type="domain" description="BAH" evidence="6">
    <location>
        <begin position="45"/>
        <end position="162"/>
    </location>
</feature>
<dbReference type="InterPro" id="IPR043151">
    <property type="entry name" value="BAH_sf"/>
</dbReference>
<evidence type="ECO:0000256" key="5">
    <source>
        <dbReference type="SAM" id="MobiDB-lite"/>
    </source>
</evidence>
<dbReference type="PROSITE" id="PS51038">
    <property type="entry name" value="BAH"/>
    <property type="match status" value="1"/>
</dbReference>
<dbReference type="InterPro" id="IPR017923">
    <property type="entry name" value="TFIIS_N"/>
</dbReference>
<dbReference type="InterPro" id="IPR035441">
    <property type="entry name" value="TFIIS/LEDGF_dom_sf"/>
</dbReference>
<feature type="region of interest" description="Disordered" evidence="5">
    <location>
        <begin position="436"/>
        <end position="477"/>
    </location>
</feature>
<evidence type="ECO:0000259" key="6">
    <source>
        <dbReference type="PROSITE" id="PS51038"/>
    </source>
</evidence>
<dbReference type="PANTHER" id="PTHR46548:SF1">
    <property type="entry name" value="BAH AND TFIIS DOMAIN-CONTAINING PROTEIN-RELATED"/>
    <property type="match status" value="1"/>
</dbReference>
<dbReference type="SMART" id="SM00028">
    <property type="entry name" value="TPR"/>
    <property type="match status" value="2"/>
</dbReference>
<dbReference type="InterPro" id="IPR001025">
    <property type="entry name" value="BAH_dom"/>
</dbReference>
<name>A0A8J5CCJ7_ZINOF</name>
<comment type="subcellular location">
    <subcellularLocation>
        <location evidence="1 4">Nucleus</location>
    </subcellularLocation>
</comment>
<dbReference type="InterPro" id="IPR019734">
    <property type="entry name" value="TPR_rpt"/>
</dbReference>
<sequence length="1687" mass="182938">MKLKDYKEAVKLCTKVLEIESRNVKALYRRAQAYIQLADLDFAESDIKKALEIDLDNRDARNAPPFIGIIRRLIKCTEDSPKLGVNWLYRPTDLKLAKGNLLDAAPNEVFYSFHKDVIPAASLLHLCKVAFLPNSVELPLGIPAFVCRRVYDIANKHLWWLTDQDYTNEHQEEVDQLLNKTRLEMHIAVQSGGHSPKSLNNTTSNQQLKSGSDSVQSSGISTPQSKGMKRSRNDQSMEPIKGGKGIEPVKQEQGIEPIKRQHSSKLNDGRFIDTIKSENIKAEINKMADKGGIVSIEGVGNLVSLMQLCNKERKIDLAGRIMLADAIAAMEKSDSLHKFVQLKGVTVLDDWLQEVHKGKNDKGSSPCESESLVEDFLLSLLRALEKLPISLNTLQSCNIGKSVNNLRSFKNLEIQKRARGLVDTWKKRVDTEMSKINDRRSVGFSQPVSLPDKPGHSDVSQTRHKRTESTYGTAKMPNTLSSASKLLTGKPGTLDYTKKIVPAPVVVSSKDLECKTVASSGGLVLPRVAIKEENSSGSYQSHSNDRSCSSDQEKFTSSSQKEETKSSATALMNTTKLGSLINHNQRSSNGLPVTNISGDPKETHSGRFESANKVVAAENALQGGLTCQKPLDVPIGHGNINRLVVRLPNPGQSLGKNDSGISVEDPLVMGSNQLPSGMPDKQDRDDGRMKRKSDVPFSHIIRDDNTVLCQGNEVKDGLFGNGEVSSPMGSDEEHRRNVEVTVNFADPARSAYLTSGNENGACSTEPGTKNSYSSMHALEEGCAKYSEPTTPSAVGDDTGMNLLANVDTGEISQFDIMSQINSVGTAPAVEEQCTSNDAFSLSCDDDMVQKNIQYDEPVNANSEMQGKKVGNTFVKDLSQTEDTRPTTNSANVSQLQDNKLNGHQTTQYTITCMSLFDKCNSTNIEVQPVEERVGKAASVPVEVEQGNGVGTSIEDKQTTEVQLSDICTCSKPNFTGTLIDENISFHDDYKKMEDDIRCTSDGNVDGKCDTDATNSDRKLEAPLVQDDMSSYVVEEVLSASISTESLHKPSTPDAAAVNADSIVSFPADNISSAVALDDSKILHSDHTQINLLELSHEANEDNSMPPPSTDEPAVSAVISLAAAEVPSTSNIKETENSLKSFKESGFDAEAREDDIVSSVDCSSSSIVAEPLVAIRLELDLNEVIPIVEGNQDQKDISSTICSSAIDLPTLSPFTSHKQPLVAIRLELDLNEVIPIVEGNQDQKDISSTICSSAIDLPTLSPFTSHISTDLPAEVTVAAPTKRYFVPPQILLMTKGEPGWKGSAATSAFRPTEPQKISKIRDMIPSDGVGKKSRPLLDIDLNIPDEEVLAGMASQSSIQMMRTTTDDDSLTRTAPEVDLHLNRVDEGLENGQSLASTSSRLEVPLLAMQPASGGLPAEKTNVLRNFDLNDRPDIDGLSVEAVARNQQANNSTVVPNLSPVTGHRTNSESGYTLSWFRPNPYPVVAVPSLLPDRGDKSNPVAATAESLMIPRSLNGVNLRGDIYCGTSSPAMLVSPATPFPYPNSSFPPTFTLAPVSLSGGSTRYVDASYGSRSCFLAYSSLLTGPAGAVSSNYPSSYMISFPEGGTSTVNSQDFDLNTGPGCGDMIGKDEKLLSASRQLSVATSRAFMEDQARMYDLWTVGSKRKEPEGSWDAESTTDRSAMQVSWKK</sequence>
<dbReference type="Pfam" id="PF08711">
    <property type="entry name" value="Med26"/>
    <property type="match status" value="1"/>
</dbReference>
<dbReference type="Pfam" id="PF01426">
    <property type="entry name" value="BAH"/>
    <property type="match status" value="1"/>
</dbReference>
<feature type="domain" description="TFIIS N-terminal" evidence="7">
    <location>
        <begin position="353"/>
        <end position="432"/>
    </location>
</feature>
<keyword evidence="2 4" id="KW-0539">Nucleus</keyword>
<feature type="compositionally biased region" description="Polar residues" evidence="5">
    <location>
        <begin position="1677"/>
        <end position="1687"/>
    </location>
</feature>